<feature type="domain" description="DUF4136" evidence="1">
    <location>
        <begin position="37"/>
        <end position="204"/>
    </location>
</feature>
<gene>
    <name evidence="2" type="ORF">HNQ92_001471</name>
</gene>
<dbReference type="EMBL" id="JACHGF010000002">
    <property type="protein sequence ID" value="MBB5283345.1"/>
    <property type="molecule type" value="Genomic_DNA"/>
</dbReference>
<organism evidence="2 3">
    <name type="scientific">Rhabdobacter roseus</name>
    <dbReference type="NCBI Taxonomy" id="1655419"/>
    <lineage>
        <taxon>Bacteria</taxon>
        <taxon>Pseudomonadati</taxon>
        <taxon>Bacteroidota</taxon>
        <taxon>Cytophagia</taxon>
        <taxon>Cytophagales</taxon>
        <taxon>Cytophagaceae</taxon>
        <taxon>Rhabdobacter</taxon>
    </lineage>
</organism>
<dbReference type="Pfam" id="PF13590">
    <property type="entry name" value="DUF4136"/>
    <property type="match status" value="1"/>
</dbReference>
<dbReference type="PROSITE" id="PS51257">
    <property type="entry name" value="PROKAR_LIPOPROTEIN"/>
    <property type="match status" value="1"/>
</dbReference>
<reference evidence="2 3" key="1">
    <citation type="submission" date="2020-08" db="EMBL/GenBank/DDBJ databases">
        <title>Genomic Encyclopedia of Type Strains, Phase IV (KMG-IV): sequencing the most valuable type-strain genomes for metagenomic binning, comparative biology and taxonomic classification.</title>
        <authorList>
            <person name="Goeker M."/>
        </authorList>
    </citation>
    <scope>NUCLEOTIDE SEQUENCE [LARGE SCALE GENOMIC DNA]</scope>
    <source>
        <strain evidence="2 3">DSM 105074</strain>
    </source>
</reference>
<dbReference type="InterPro" id="IPR025411">
    <property type="entry name" value="DUF4136"/>
</dbReference>
<dbReference type="Proteomes" id="UP000557307">
    <property type="component" value="Unassembled WGS sequence"/>
</dbReference>
<accession>A0A840TK80</accession>
<comment type="caution">
    <text evidence="2">The sequence shown here is derived from an EMBL/GenBank/DDBJ whole genome shotgun (WGS) entry which is preliminary data.</text>
</comment>
<evidence type="ECO:0000313" key="2">
    <source>
        <dbReference type="EMBL" id="MBB5283345.1"/>
    </source>
</evidence>
<evidence type="ECO:0000313" key="3">
    <source>
        <dbReference type="Proteomes" id="UP000557307"/>
    </source>
</evidence>
<dbReference type="RefSeq" id="WP_246439779.1">
    <property type="nucleotide sequence ID" value="NZ_JACHGF010000002.1"/>
</dbReference>
<dbReference type="AlphaFoldDB" id="A0A840TK80"/>
<keyword evidence="3" id="KW-1185">Reference proteome</keyword>
<name>A0A840TK80_9BACT</name>
<evidence type="ECO:0000259" key="1">
    <source>
        <dbReference type="Pfam" id="PF13590"/>
    </source>
</evidence>
<sequence length="210" mass="23475">MTNKIMLMTLLMGTLLSACTNDPLRDLSIEDSQVFITNRNKSVDFRQYATFSIVDSVLILGNQGYGTSLSEIDVTILTRVIAKMQELGYQYVSASNNPDVGINVAQIRNSYLNVAPMNPYWGNYWGGGWGGWGGGWGPGMGYGPGYFTYYQTNEAYWYLEMIDFKNSNVENQELDVVWNAQIRGSGIGSTQQMGRIVDAVFEQSSYLKIN</sequence>
<dbReference type="Gene3D" id="3.30.160.670">
    <property type="match status" value="1"/>
</dbReference>
<protein>
    <recommendedName>
        <fullName evidence="1">DUF4136 domain-containing protein</fullName>
    </recommendedName>
</protein>
<proteinExistence type="predicted"/>